<comment type="caution">
    <text evidence="4">The sequence shown here is derived from an EMBL/GenBank/DDBJ whole genome shotgun (WGS) entry which is preliminary data.</text>
</comment>
<keyword evidence="2" id="KW-1133">Transmembrane helix</keyword>
<feature type="signal peptide" evidence="3">
    <location>
        <begin position="1"/>
        <end position="25"/>
    </location>
</feature>
<name>A0ABU2LKJ5_9ACTN</name>
<feature type="transmembrane region" description="Helical" evidence="2">
    <location>
        <begin position="143"/>
        <end position="164"/>
    </location>
</feature>
<feature type="chain" id="PRO_5046667546" description="Integral membrane protein" evidence="3">
    <location>
        <begin position="26"/>
        <end position="253"/>
    </location>
</feature>
<keyword evidence="5" id="KW-1185">Reference proteome</keyword>
<dbReference type="Proteomes" id="UP001183420">
    <property type="component" value="Unassembled WGS sequence"/>
</dbReference>
<dbReference type="EMBL" id="JAVREM010000004">
    <property type="protein sequence ID" value="MDT0318113.1"/>
    <property type="molecule type" value="Genomic_DNA"/>
</dbReference>
<keyword evidence="2" id="KW-0472">Membrane</keyword>
<dbReference type="RefSeq" id="WP_311596549.1">
    <property type="nucleotide sequence ID" value="NZ_JAVREM010000004.1"/>
</dbReference>
<sequence length="253" mass="25580">MRAGADLRLLRAAVFAAACATLAAAGHLSAGGPGTAGWALAAGWLAAFTFAAPLAGRERRSFPAIAAALGAGQLALHALYGLGQHGSTGGGHAAGGSAVEQARRLLCNDQLMALTEARATRIVSAAGLRPAAHPGGAAVAHDWLPSGPMLLGHLVAAVLAGWLLRRGERALWRLIDLARFGGAALDVLAPPLRRALRLARLLCAGALPHPPAARRPRPGHRPHPAVTGISLPPALTRRGPPRVGGAAELALAA</sequence>
<proteinExistence type="predicted"/>
<gene>
    <name evidence="4" type="ORF">RNC47_07175</name>
</gene>
<feature type="compositionally biased region" description="Basic residues" evidence="1">
    <location>
        <begin position="212"/>
        <end position="223"/>
    </location>
</feature>
<keyword evidence="3" id="KW-0732">Signal</keyword>
<keyword evidence="2" id="KW-0812">Transmembrane</keyword>
<reference evidence="5" key="1">
    <citation type="submission" date="2023-07" db="EMBL/GenBank/DDBJ databases">
        <title>30 novel species of actinomycetes from the DSMZ collection.</title>
        <authorList>
            <person name="Nouioui I."/>
        </authorList>
    </citation>
    <scope>NUCLEOTIDE SEQUENCE [LARGE SCALE GENOMIC DNA]</scope>
    <source>
        <strain evidence="5">DSM 44918</strain>
    </source>
</reference>
<evidence type="ECO:0000256" key="2">
    <source>
        <dbReference type="SAM" id="Phobius"/>
    </source>
</evidence>
<feature type="transmembrane region" description="Helical" evidence="2">
    <location>
        <begin position="35"/>
        <end position="55"/>
    </location>
</feature>
<evidence type="ECO:0000313" key="5">
    <source>
        <dbReference type="Proteomes" id="UP001183420"/>
    </source>
</evidence>
<organism evidence="4 5">
    <name type="scientific">Streptomyces millisiae</name>
    <dbReference type="NCBI Taxonomy" id="3075542"/>
    <lineage>
        <taxon>Bacteria</taxon>
        <taxon>Bacillati</taxon>
        <taxon>Actinomycetota</taxon>
        <taxon>Actinomycetes</taxon>
        <taxon>Kitasatosporales</taxon>
        <taxon>Streptomycetaceae</taxon>
        <taxon>Streptomyces</taxon>
    </lineage>
</organism>
<feature type="transmembrane region" description="Helical" evidence="2">
    <location>
        <begin position="62"/>
        <end position="80"/>
    </location>
</feature>
<protein>
    <recommendedName>
        <fullName evidence="6">Integral membrane protein</fullName>
    </recommendedName>
</protein>
<accession>A0ABU2LKJ5</accession>
<feature type="region of interest" description="Disordered" evidence="1">
    <location>
        <begin position="209"/>
        <end position="242"/>
    </location>
</feature>
<evidence type="ECO:0000313" key="4">
    <source>
        <dbReference type="EMBL" id="MDT0318113.1"/>
    </source>
</evidence>
<evidence type="ECO:0008006" key="6">
    <source>
        <dbReference type="Google" id="ProtNLM"/>
    </source>
</evidence>
<evidence type="ECO:0000256" key="1">
    <source>
        <dbReference type="SAM" id="MobiDB-lite"/>
    </source>
</evidence>
<evidence type="ECO:0000256" key="3">
    <source>
        <dbReference type="SAM" id="SignalP"/>
    </source>
</evidence>